<reference evidence="1 2" key="1">
    <citation type="journal article" date="2016" name="Front. Microbiol.">
        <title>Comprehensive Phylogenetic Analysis of Bovine Non-aureus Staphylococci Species Based on Whole-Genome Sequencing.</title>
        <authorList>
            <person name="Naushad S."/>
            <person name="Barkema H.W."/>
            <person name="Luby C."/>
            <person name="Condas L.A."/>
            <person name="Nobrega D.B."/>
            <person name="Carson D.A."/>
            <person name="De Buck J."/>
        </authorList>
    </citation>
    <scope>NUCLEOTIDE SEQUENCE [LARGE SCALE GENOMIC DNA]</scope>
    <source>
        <strain evidence="1 2">SNUC 4337</strain>
    </source>
</reference>
<sequence>MKKVKTKKHVFLVNEKESKGNDDCIYGQSLLLSIYVHINTKTNGKTGSYIYSEFIGRVMRHEDVVAIEEPTDKEIAFYEHIKECKEVPYSKKIVKKYDIEKYIIYI</sequence>
<dbReference type="Proteomes" id="UP000240400">
    <property type="component" value="Unassembled WGS sequence"/>
</dbReference>
<protein>
    <submittedName>
        <fullName evidence="1">Uncharacterized protein</fullName>
    </submittedName>
</protein>
<dbReference type="EMBL" id="PZHR01000061">
    <property type="protein sequence ID" value="PTK58193.1"/>
    <property type="molecule type" value="Genomic_DNA"/>
</dbReference>
<comment type="caution">
    <text evidence="1">The sequence shown here is derived from an EMBL/GenBank/DDBJ whole genome shotgun (WGS) entry which is preliminary data.</text>
</comment>
<feature type="non-terminal residue" evidence="1">
    <location>
        <position position="106"/>
    </location>
</feature>
<accession>A0A2T4S8T8</accession>
<gene>
    <name evidence="1" type="ORF">BUZ61_10245</name>
</gene>
<dbReference type="AlphaFoldDB" id="A0A2T4S8T8"/>
<evidence type="ECO:0000313" key="2">
    <source>
        <dbReference type="Proteomes" id="UP000240400"/>
    </source>
</evidence>
<dbReference type="RefSeq" id="WP_107644398.1">
    <property type="nucleotide sequence ID" value="NZ_PZHR01000061.1"/>
</dbReference>
<name>A0A2T4S8T8_9STAP</name>
<dbReference type="OrthoDB" id="9973391at2"/>
<proteinExistence type="predicted"/>
<organism evidence="1 2">
    <name type="scientific">Staphylococcus nepalensis</name>
    <dbReference type="NCBI Taxonomy" id="214473"/>
    <lineage>
        <taxon>Bacteria</taxon>
        <taxon>Bacillati</taxon>
        <taxon>Bacillota</taxon>
        <taxon>Bacilli</taxon>
        <taxon>Bacillales</taxon>
        <taxon>Staphylococcaceae</taxon>
        <taxon>Staphylococcus</taxon>
    </lineage>
</organism>
<evidence type="ECO:0000313" key="1">
    <source>
        <dbReference type="EMBL" id="PTK58193.1"/>
    </source>
</evidence>